<evidence type="ECO:0000256" key="3">
    <source>
        <dbReference type="ARBA" id="ARBA00022989"/>
    </source>
</evidence>
<sequence length="213" mass="23841">MVRVRTNHPSDTLLAARPTTTSSLLATGLAFLIMGLIISIIALSTPYWQQAEVHGNMVYNMGLWEFCISGSRCVWVFNDNHLIQSYFQVWYRAFQGLYTSAVIVALATTITAAITLCPIYNTKIIKIVVASLSMFSFLLIVSAVTIFMTKFSYAFHSDQESSPVKMSWSFYLALSGSFFLLIPGFMFLCATPTDFCQTNTKDDKRLLADDKSI</sequence>
<dbReference type="PANTHER" id="PTHR21284:SF12">
    <property type="entry name" value="EG:80H7.2 PROTEIN"/>
    <property type="match status" value="1"/>
</dbReference>
<accession>A0A8J1XTJ9</accession>
<evidence type="ECO:0000256" key="1">
    <source>
        <dbReference type="ARBA" id="ARBA00004141"/>
    </source>
</evidence>
<evidence type="ECO:0000256" key="2">
    <source>
        <dbReference type="ARBA" id="ARBA00022692"/>
    </source>
</evidence>
<protein>
    <submittedName>
        <fullName evidence="5">Uncharacterized protein</fullName>
    </submittedName>
</protein>
<keyword evidence="3" id="KW-1133">Transmembrane helix</keyword>
<gene>
    <name evidence="5" type="ORF">OFUS_LOCUS20840</name>
</gene>
<dbReference type="Pfam" id="PF00822">
    <property type="entry name" value="PMP22_Claudin"/>
    <property type="match status" value="1"/>
</dbReference>
<dbReference type="PANTHER" id="PTHR21284">
    <property type="entry name" value="EG:80H7.2 PROTEIN"/>
    <property type="match status" value="1"/>
</dbReference>
<evidence type="ECO:0000313" key="5">
    <source>
        <dbReference type="EMBL" id="CAH1796431.1"/>
    </source>
</evidence>
<reference evidence="5" key="1">
    <citation type="submission" date="2022-03" db="EMBL/GenBank/DDBJ databases">
        <authorList>
            <person name="Martin C."/>
        </authorList>
    </citation>
    <scope>NUCLEOTIDE SEQUENCE</scope>
</reference>
<evidence type="ECO:0000256" key="4">
    <source>
        <dbReference type="ARBA" id="ARBA00023136"/>
    </source>
</evidence>
<proteinExistence type="predicted"/>
<dbReference type="Gene3D" id="1.20.140.150">
    <property type="match status" value="1"/>
</dbReference>
<dbReference type="AlphaFoldDB" id="A0A8J1XTJ9"/>
<dbReference type="InterPro" id="IPR004031">
    <property type="entry name" value="PMP22/EMP/MP20/Claudin"/>
</dbReference>
<keyword evidence="2" id="KW-0812">Transmembrane</keyword>
<dbReference type="GO" id="GO:0016020">
    <property type="term" value="C:membrane"/>
    <property type="evidence" value="ECO:0007669"/>
    <property type="project" value="UniProtKB-SubCell"/>
</dbReference>
<evidence type="ECO:0000313" key="6">
    <source>
        <dbReference type="Proteomes" id="UP000749559"/>
    </source>
</evidence>
<keyword evidence="4" id="KW-0472">Membrane</keyword>
<comment type="caution">
    <text evidence="5">The sequence shown here is derived from an EMBL/GenBank/DDBJ whole genome shotgun (WGS) entry which is preliminary data.</text>
</comment>
<keyword evidence="6" id="KW-1185">Reference proteome</keyword>
<dbReference type="EMBL" id="CAIIXF020000010">
    <property type="protein sequence ID" value="CAH1796431.1"/>
    <property type="molecule type" value="Genomic_DNA"/>
</dbReference>
<name>A0A8J1XTJ9_OWEFU</name>
<dbReference type="Proteomes" id="UP000749559">
    <property type="component" value="Unassembled WGS sequence"/>
</dbReference>
<comment type="subcellular location">
    <subcellularLocation>
        <location evidence="1">Membrane</location>
        <topology evidence="1">Multi-pass membrane protein</topology>
    </subcellularLocation>
</comment>
<organism evidence="5 6">
    <name type="scientific">Owenia fusiformis</name>
    <name type="common">Polychaete worm</name>
    <dbReference type="NCBI Taxonomy" id="6347"/>
    <lineage>
        <taxon>Eukaryota</taxon>
        <taxon>Metazoa</taxon>
        <taxon>Spiralia</taxon>
        <taxon>Lophotrochozoa</taxon>
        <taxon>Annelida</taxon>
        <taxon>Polychaeta</taxon>
        <taxon>Sedentaria</taxon>
        <taxon>Canalipalpata</taxon>
        <taxon>Sabellida</taxon>
        <taxon>Oweniida</taxon>
        <taxon>Oweniidae</taxon>
        <taxon>Owenia</taxon>
    </lineage>
</organism>